<keyword evidence="1" id="KW-1133">Transmembrane helix</keyword>
<feature type="transmembrane region" description="Helical" evidence="1">
    <location>
        <begin position="35"/>
        <end position="57"/>
    </location>
</feature>
<protein>
    <submittedName>
        <fullName evidence="2">Uncharacterized protein</fullName>
    </submittedName>
</protein>
<dbReference type="AlphaFoldDB" id="A0A2X5NHM1"/>
<organism evidence="2 3">
    <name type="scientific">Tatumella ptyseos</name>
    <dbReference type="NCBI Taxonomy" id="82987"/>
    <lineage>
        <taxon>Bacteria</taxon>
        <taxon>Pseudomonadati</taxon>
        <taxon>Pseudomonadota</taxon>
        <taxon>Gammaproteobacteria</taxon>
        <taxon>Enterobacterales</taxon>
        <taxon>Erwiniaceae</taxon>
        <taxon>Tatumella</taxon>
    </lineage>
</organism>
<keyword evidence="1" id="KW-0812">Transmembrane</keyword>
<evidence type="ECO:0000313" key="3">
    <source>
        <dbReference type="Proteomes" id="UP000248758"/>
    </source>
</evidence>
<keyword evidence="1" id="KW-0472">Membrane</keyword>
<evidence type="ECO:0000313" key="2">
    <source>
        <dbReference type="EMBL" id="SQK72929.1"/>
    </source>
</evidence>
<dbReference type="EMBL" id="LS483499">
    <property type="protein sequence ID" value="SQK72929.1"/>
    <property type="molecule type" value="Genomic_DNA"/>
</dbReference>
<sequence length="71" mass="7466">MNKDEGLSFVLSPVQLAAIVRYETVSEGEVLSNRLWGGLSVVGSVAEIFGAGILCIVPEPTMITKTGCIVV</sequence>
<proteinExistence type="predicted"/>
<accession>A0A2X5NHM1</accession>
<dbReference type="Proteomes" id="UP000248758">
    <property type="component" value="Chromosome 1"/>
</dbReference>
<evidence type="ECO:0000256" key="1">
    <source>
        <dbReference type="SAM" id="Phobius"/>
    </source>
</evidence>
<dbReference type="KEGG" id="tpty:NCTC11468_00992"/>
<dbReference type="RefSeq" id="WP_241964886.1">
    <property type="nucleotide sequence ID" value="NZ_LS483499.1"/>
</dbReference>
<reference evidence="2 3" key="1">
    <citation type="submission" date="2018-06" db="EMBL/GenBank/DDBJ databases">
        <authorList>
            <consortium name="Pathogen Informatics"/>
            <person name="Doyle S."/>
        </authorList>
    </citation>
    <scope>NUCLEOTIDE SEQUENCE [LARGE SCALE GENOMIC DNA]</scope>
    <source>
        <strain evidence="2 3">NCTC11468</strain>
    </source>
</reference>
<name>A0A2X5NHM1_9GAMM</name>
<gene>
    <name evidence="2" type="ORF">NCTC11468_00992</name>
</gene>